<dbReference type="InterPro" id="IPR003688">
    <property type="entry name" value="TraG/VirD4"/>
</dbReference>
<comment type="caution">
    <text evidence="9">The sequence shown here is derived from an EMBL/GenBank/DDBJ whole genome shotgun (WGS) entry which is preliminary data.</text>
</comment>
<dbReference type="Pfam" id="PF02534">
    <property type="entry name" value="T4SS-DNA_transf"/>
    <property type="match status" value="1"/>
</dbReference>
<gene>
    <name evidence="9" type="ORF">DF947_10650</name>
</gene>
<dbReference type="InterPro" id="IPR051539">
    <property type="entry name" value="T4SS-coupling_protein"/>
</dbReference>
<dbReference type="AlphaFoldDB" id="A0A317F2Z8"/>
<keyword evidence="6 7" id="KW-0472">Membrane</keyword>
<dbReference type="InterPro" id="IPR025988">
    <property type="entry name" value="YWFCY_dom"/>
</dbReference>
<feature type="transmembrane region" description="Helical" evidence="7">
    <location>
        <begin position="16"/>
        <end position="34"/>
    </location>
</feature>
<dbReference type="PANTHER" id="PTHR37937">
    <property type="entry name" value="CONJUGATIVE TRANSFER: DNA TRANSPORT"/>
    <property type="match status" value="1"/>
</dbReference>
<feature type="domain" description="YWFCY" evidence="8">
    <location>
        <begin position="5"/>
        <end position="147"/>
    </location>
</feature>
<feature type="transmembrane region" description="Helical" evidence="7">
    <location>
        <begin position="63"/>
        <end position="81"/>
    </location>
</feature>
<evidence type="ECO:0000256" key="3">
    <source>
        <dbReference type="ARBA" id="ARBA00022475"/>
    </source>
</evidence>
<keyword evidence="3" id="KW-1003">Cell membrane</keyword>
<dbReference type="CDD" id="cd01127">
    <property type="entry name" value="TrwB_TraG_TraD_VirD4"/>
    <property type="match status" value="1"/>
</dbReference>
<evidence type="ECO:0000313" key="10">
    <source>
        <dbReference type="Proteomes" id="UP000245391"/>
    </source>
</evidence>
<keyword evidence="5 7" id="KW-1133">Transmembrane helix</keyword>
<dbReference type="RefSeq" id="WP_109929666.1">
    <property type="nucleotide sequence ID" value="NZ_QGNY01000003.1"/>
</dbReference>
<feature type="transmembrane region" description="Helical" evidence="7">
    <location>
        <begin position="120"/>
        <end position="143"/>
    </location>
</feature>
<feature type="transmembrane region" description="Helical" evidence="7">
    <location>
        <begin position="93"/>
        <end position="114"/>
    </location>
</feature>
<evidence type="ECO:0000259" key="8">
    <source>
        <dbReference type="Pfam" id="PF14293"/>
    </source>
</evidence>
<evidence type="ECO:0000256" key="4">
    <source>
        <dbReference type="ARBA" id="ARBA00022692"/>
    </source>
</evidence>
<dbReference type="EMBL" id="QGNY01000003">
    <property type="protein sequence ID" value="PWS32219.1"/>
    <property type="molecule type" value="Genomic_DNA"/>
</dbReference>
<evidence type="ECO:0000256" key="2">
    <source>
        <dbReference type="ARBA" id="ARBA00008806"/>
    </source>
</evidence>
<reference evidence="10" key="1">
    <citation type="submission" date="2018-05" db="EMBL/GenBank/DDBJ databases">
        <title>Pedobacter paludis sp. nov., isolated from wetland soil.</title>
        <authorList>
            <person name="Zhang Y."/>
        </authorList>
    </citation>
    <scope>NUCLEOTIDE SEQUENCE [LARGE SCALE GENOMIC DNA]</scope>
    <source>
        <strain evidence="10">R-8</strain>
    </source>
</reference>
<accession>A0A317F2Z8</accession>
<sequence>MNTGENEQGLRKILDFTRLISIVVLVIHYYYYLYGTFHNWGLSSGFSDRILANIQHSGLLKNFHLSKCWALLFLVVSLIGSKGRKDQKMNFRLAGTYLVLGLLLYFLSFGWLYLSMQTEILAIGYMAITSVGFLLIISGGTTISRIIIKSLDNSDVFNSENETFPQEERLLVNENSINIPTKYQLKNKTRDGFLNIIAPYRSTLVSGSAGAGKTAFIIRQFIAQALGKSPEPYTMLIYDFKFPDLSIIAYNHFLKNKHKYPAKAECFFINFEEPSRSHRGNPLEPHSMTDITDATESARTILLNLSKEWQKKQGDFFVESPINFFTAIIWFLRKYKNGIYCTLPHAIELIQMDYDPLFSILQTQKEIEVLVNPFIKAYINDVMEQLEGQIASAKIALARLSSPQLYYVLTGNDFTLDINSPEHPKVLCIGNNPQKQQIYGAVLSLFGNRLLKVINKKDKLKSMLIFDEYPTVTLDLVPTISTGRSNRIAVVMGVQSINQLRKEYGREQADVIMSIAGNIIAGQETGDSAKQLSEQIGKIMQERESLSISDSGTSISKSRQLEAAVPPSKIAKLSSGQFAGILSDIPDQRIQLKAFDCDVQADFRAIAKEEAEYEPIPLIRHVDQQMIQANFLQVKKDVQDIIQDEMARLMRDPALSHLVIRKN</sequence>
<protein>
    <submittedName>
        <fullName evidence="9">Conjugal transfer protein TraG</fullName>
    </submittedName>
</protein>
<organism evidence="9 10">
    <name type="scientific">Pedobacter paludis</name>
    <dbReference type="NCBI Taxonomy" id="2203212"/>
    <lineage>
        <taxon>Bacteria</taxon>
        <taxon>Pseudomonadati</taxon>
        <taxon>Bacteroidota</taxon>
        <taxon>Sphingobacteriia</taxon>
        <taxon>Sphingobacteriales</taxon>
        <taxon>Sphingobacteriaceae</taxon>
        <taxon>Pedobacter</taxon>
    </lineage>
</organism>
<keyword evidence="10" id="KW-1185">Reference proteome</keyword>
<evidence type="ECO:0000256" key="7">
    <source>
        <dbReference type="SAM" id="Phobius"/>
    </source>
</evidence>
<comment type="subcellular location">
    <subcellularLocation>
        <location evidence="1">Cell membrane</location>
        <topology evidence="1">Multi-pass membrane protein</topology>
    </subcellularLocation>
</comment>
<keyword evidence="4 7" id="KW-0812">Transmembrane</keyword>
<dbReference type="NCBIfam" id="NF041326">
    <property type="entry name" value="Bacteroid_MobC"/>
    <property type="match status" value="1"/>
</dbReference>
<evidence type="ECO:0000256" key="5">
    <source>
        <dbReference type="ARBA" id="ARBA00022989"/>
    </source>
</evidence>
<evidence type="ECO:0000256" key="6">
    <source>
        <dbReference type="ARBA" id="ARBA00023136"/>
    </source>
</evidence>
<dbReference type="Pfam" id="PF14293">
    <property type="entry name" value="YWFCY"/>
    <property type="match status" value="1"/>
</dbReference>
<dbReference type="OrthoDB" id="102453at2"/>
<evidence type="ECO:0000313" key="9">
    <source>
        <dbReference type="EMBL" id="PWS32219.1"/>
    </source>
</evidence>
<name>A0A317F2Z8_9SPHI</name>
<dbReference type="SUPFAM" id="SSF52540">
    <property type="entry name" value="P-loop containing nucleoside triphosphate hydrolases"/>
    <property type="match status" value="1"/>
</dbReference>
<dbReference type="PANTHER" id="PTHR37937:SF1">
    <property type="entry name" value="CONJUGATIVE TRANSFER: DNA TRANSPORT"/>
    <property type="match status" value="1"/>
</dbReference>
<comment type="similarity">
    <text evidence="2">Belongs to the VirD4/TraG family.</text>
</comment>
<dbReference type="InterPro" id="IPR027417">
    <property type="entry name" value="P-loop_NTPase"/>
</dbReference>
<evidence type="ECO:0000256" key="1">
    <source>
        <dbReference type="ARBA" id="ARBA00004651"/>
    </source>
</evidence>
<proteinExistence type="inferred from homology"/>
<dbReference type="Gene3D" id="3.40.50.300">
    <property type="entry name" value="P-loop containing nucleotide triphosphate hydrolases"/>
    <property type="match status" value="1"/>
</dbReference>
<dbReference type="GO" id="GO:0005886">
    <property type="term" value="C:plasma membrane"/>
    <property type="evidence" value="ECO:0007669"/>
    <property type="project" value="UniProtKB-SubCell"/>
</dbReference>
<dbReference type="Proteomes" id="UP000245391">
    <property type="component" value="Unassembled WGS sequence"/>
</dbReference>